<evidence type="ECO:0000256" key="2">
    <source>
        <dbReference type="ARBA" id="ARBA00022643"/>
    </source>
</evidence>
<dbReference type="PANTHER" id="PTHR42847:SF4">
    <property type="entry name" value="ALKANESULFONATE MONOOXYGENASE-RELATED"/>
    <property type="match status" value="1"/>
</dbReference>
<dbReference type="InterPro" id="IPR019921">
    <property type="entry name" value="Lucif-like_OxRdtase_Rv2161c"/>
</dbReference>
<dbReference type="InterPro" id="IPR036661">
    <property type="entry name" value="Luciferase-like_sf"/>
</dbReference>
<reference evidence="6 7" key="1">
    <citation type="submission" date="2019-03" db="EMBL/GenBank/DDBJ databases">
        <title>Genomic Encyclopedia of Type Strains, Phase IV (KMG-IV): sequencing the most valuable type-strain genomes for metagenomic binning, comparative biology and taxonomic classification.</title>
        <authorList>
            <person name="Goeker M."/>
        </authorList>
    </citation>
    <scope>NUCLEOTIDE SEQUENCE [LARGE SCALE GENOMIC DNA]</scope>
    <source>
        <strain evidence="6 7">DSM 45934</strain>
    </source>
</reference>
<dbReference type="PANTHER" id="PTHR42847">
    <property type="entry name" value="ALKANESULFONATE MONOOXYGENASE"/>
    <property type="match status" value="1"/>
</dbReference>
<dbReference type="Proteomes" id="UP000295680">
    <property type="component" value="Unassembled WGS sequence"/>
</dbReference>
<dbReference type="InterPro" id="IPR050172">
    <property type="entry name" value="SsuD_RutA_monooxygenase"/>
</dbReference>
<proteinExistence type="predicted"/>
<protein>
    <submittedName>
        <fullName evidence="6">Putative F420-dependent oxidoreductase</fullName>
    </submittedName>
</protein>
<evidence type="ECO:0000256" key="3">
    <source>
        <dbReference type="ARBA" id="ARBA00023002"/>
    </source>
</evidence>
<dbReference type="Pfam" id="PF00296">
    <property type="entry name" value="Bac_luciferase"/>
    <property type="match status" value="1"/>
</dbReference>
<sequence>MFESMRIGFHLPQTGQHAHNYDKLPGYAQALEELGAHSLWVSDRILAPVHPTVGYAGTDTIPEAFHSVLDPLALLAAIGSVTSRVQIGTNVLIAPWYPPILLARALTTIDVITHGRLVVGMGTGWSPEEYQAAGVPMNQRGSRLDECLDILTRYWTDNPVEYQGKHWTIPATYVELKPVRRPPVYLAAFAPSSFARTGRRADGWMPAIMPSADYDTTFLTQSLAAIRAEAEKAGRNPHAIDAIVRVNPKPGYTIDDILTTMTRIHDKAGIDHLYLDVNAIAESHDHALDLARQVFQRLT</sequence>
<evidence type="ECO:0000313" key="7">
    <source>
        <dbReference type="Proteomes" id="UP000295680"/>
    </source>
</evidence>
<evidence type="ECO:0000256" key="4">
    <source>
        <dbReference type="ARBA" id="ARBA00023033"/>
    </source>
</evidence>
<keyword evidence="2" id="KW-0288">FMN</keyword>
<comment type="caution">
    <text evidence="6">The sequence shown here is derived from an EMBL/GenBank/DDBJ whole genome shotgun (WGS) entry which is preliminary data.</text>
</comment>
<feature type="domain" description="Luciferase-like" evidence="5">
    <location>
        <begin position="14"/>
        <end position="261"/>
    </location>
</feature>
<keyword evidence="7" id="KW-1185">Reference proteome</keyword>
<dbReference type="EMBL" id="SLWS01000003">
    <property type="protein sequence ID" value="TCO60952.1"/>
    <property type="molecule type" value="Genomic_DNA"/>
</dbReference>
<keyword evidence="1" id="KW-0285">Flavoprotein</keyword>
<dbReference type="GO" id="GO:0046306">
    <property type="term" value="P:alkanesulfonate catabolic process"/>
    <property type="evidence" value="ECO:0007669"/>
    <property type="project" value="TreeGrafter"/>
</dbReference>
<keyword evidence="4" id="KW-0503">Monooxygenase</keyword>
<dbReference type="SUPFAM" id="SSF51679">
    <property type="entry name" value="Bacterial luciferase-like"/>
    <property type="match status" value="1"/>
</dbReference>
<dbReference type="InterPro" id="IPR011251">
    <property type="entry name" value="Luciferase-like_dom"/>
</dbReference>
<evidence type="ECO:0000259" key="5">
    <source>
        <dbReference type="Pfam" id="PF00296"/>
    </source>
</evidence>
<accession>A0A4R2JQ87</accession>
<name>A0A4R2JQ87_9PSEU</name>
<keyword evidence="3" id="KW-0560">Oxidoreductase</keyword>
<dbReference type="GO" id="GO:0008726">
    <property type="term" value="F:alkanesulfonate monooxygenase activity"/>
    <property type="evidence" value="ECO:0007669"/>
    <property type="project" value="TreeGrafter"/>
</dbReference>
<dbReference type="Gene3D" id="3.20.20.30">
    <property type="entry name" value="Luciferase-like domain"/>
    <property type="match status" value="1"/>
</dbReference>
<gene>
    <name evidence="6" type="ORF">EV192_103534</name>
</gene>
<evidence type="ECO:0000313" key="6">
    <source>
        <dbReference type="EMBL" id="TCO60952.1"/>
    </source>
</evidence>
<dbReference type="NCBIfam" id="TIGR03619">
    <property type="entry name" value="F420_Rv2161c"/>
    <property type="match status" value="1"/>
</dbReference>
<evidence type="ECO:0000256" key="1">
    <source>
        <dbReference type="ARBA" id="ARBA00022630"/>
    </source>
</evidence>
<organism evidence="6 7">
    <name type="scientific">Actinocrispum wychmicini</name>
    <dbReference type="NCBI Taxonomy" id="1213861"/>
    <lineage>
        <taxon>Bacteria</taxon>
        <taxon>Bacillati</taxon>
        <taxon>Actinomycetota</taxon>
        <taxon>Actinomycetes</taxon>
        <taxon>Pseudonocardiales</taxon>
        <taxon>Pseudonocardiaceae</taxon>
        <taxon>Actinocrispum</taxon>
    </lineage>
</organism>
<dbReference type="AlphaFoldDB" id="A0A4R2JQ87"/>